<proteinExistence type="predicted"/>
<sequence length="181" mass="20651">MAPMIRVAKCALQFYNEKMGKDVKFSKVSAVFSDAATGQRLVIILSGLDKQESHFTYLTEVFLPRGSPSDCKVLRFLDLPPNQEFDLKFGLYAAKERVSVLDDPRHSEIIKNGAEFALDCYKKEVKDARLELVKVEDASFHLSWGDTYEFTFLCKPKADSEEDELNDAKYLKYLFPADMIV</sequence>
<organism evidence="1 2">
    <name type="scientific">Turnera subulata</name>
    <dbReference type="NCBI Taxonomy" id="218843"/>
    <lineage>
        <taxon>Eukaryota</taxon>
        <taxon>Viridiplantae</taxon>
        <taxon>Streptophyta</taxon>
        <taxon>Embryophyta</taxon>
        <taxon>Tracheophyta</taxon>
        <taxon>Spermatophyta</taxon>
        <taxon>Magnoliopsida</taxon>
        <taxon>eudicotyledons</taxon>
        <taxon>Gunneridae</taxon>
        <taxon>Pentapetalae</taxon>
        <taxon>rosids</taxon>
        <taxon>fabids</taxon>
        <taxon>Malpighiales</taxon>
        <taxon>Passifloraceae</taxon>
        <taxon>Turnera</taxon>
    </lineage>
</organism>
<comment type="caution">
    <text evidence="1">The sequence shown here is derived from an EMBL/GenBank/DDBJ whole genome shotgun (WGS) entry which is preliminary data.</text>
</comment>
<evidence type="ECO:0000313" key="2">
    <source>
        <dbReference type="Proteomes" id="UP001141552"/>
    </source>
</evidence>
<gene>
    <name evidence="1" type="ORF">Tsubulata_039356</name>
</gene>
<evidence type="ECO:0000313" key="1">
    <source>
        <dbReference type="EMBL" id="KAJ4831685.1"/>
    </source>
</evidence>
<dbReference type="EMBL" id="JAKUCV010005308">
    <property type="protein sequence ID" value="KAJ4831685.1"/>
    <property type="molecule type" value="Genomic_DNA"/>
</dbReference>
<protein>
    <submittedName>
        <fullName evidence="1">Uncharacterized protein</fullName>
    </submittedName>
</protein>
<dbReference type="Proteomes" id="UP001141552">
    <property type="component" value="Unassembled WGS sequence"/>
</dbReference>
<accession>A0A9Q0FHQ5</accession>
<name>A0A9Q0FHQ5_9ROSI</name>
<reference evidence="1" key="1">
    <citation type="submission" date="2022-02" db="EMBL/GenBank/DDBJ databases">
        <authorList>
            <person name="Henning P.M."/>
            <person name="McCubbin A.G."/>
            <person name="Shore J.S."/>
        </authorList>
    </citation>
    <scope>NUCLEOTIDE SEQUENCE</scope>
    <source>
        <strain evidence="1">F60SS</strain>
        <tissue evidence="1">Leaves</tissue>
    </source>
</reference>
<reference evidence="1" key="2">
    <citation type="journal article" date="2023" name="Plants (Basel)">
        <title>Annotation of the Turnera subulata (Passifloraceae) Draft Genome Reveals the S-Locus Evolved after the Divergence of Turneroideae from Passifloroideae in a Stepwise Manner.</title>
        <authorList>
            <person name="Henning P.M."/>
            <person name="Roalson E.H."/>
            <person name="Mir W."/>
            <person name="McCubbin A.G."/>
            <person name="Shore J.S."/>
        </authorList>
    </citation>
    <scope>NUCLEOTIDE SEQUENCE</scope>
    <source>
        <strain evidence="1">F60SS</strain>
    </source>
</reference>
<dbReference type="AlphaFoldDB" id="A0A9Q0FHQ5"/>
<keyword evidence="2" id="KW-1185">Reference proteome</keyword>